<evidence type="ECO:0000256" key="8">
    <source>
        <dbReference type="ARBA" id="ARBA00022490"/>
    </source>
</evidence>
<comment type="subunit">
    <text evidence="6">Homodimer.</text>
</comment>
<feature type="non-terminal residue" evidence="17">
    <location>
        <position position="1"/>
    </location>
</feature>
<comment type="caution">
    <text evidence="17">The sequence shown here is derived from an EMBL/GenBank/DDBJ whole genome shotgun (WGS) entry which is preliminary data.</text>
</comment>
<keyword evidence="13" id="KW-0630">Potassium</keyword>
<organism evidence="17">
    <name type="scientific">Streptomyces sp. SID7499</name>
    <dbReference type="NCBI Taxonomy" id="2706086"/>
    <lineage>
        <taxon>Bacteria</taxon>
        <taxon>Bacillati</taxon>
        <taxon>Actinomycetota</taxon>
        <taxon>Actinomycetes</taxon>
        <taxon>Kitasatosporales</taxon>
        <taxon>Streptomycetaceae</taxon>
        <taxon>Streptomyces</taxon>
    </lineage>
</organism>
<reference evidence="17" key="1">
    <citation type="submission" date="2020-01" db="EMBL/GenBank/DDBJ databases">
        <title>Insect and environment-associated Actinomycetes.</title>
        <authorList>
            <person name="Currrie C."/>
            <person name="Chevrette M."/>
            <person name="Carlson C."/>
            <person name="Stubbendieck R."/>
            <person name="Wendt-Pienkowski E."/>
        </authorList>
    </citation>
    <scope>NUCLEOTIDE SEQUENCE</scope>
    <source>
        <strain evidence="17">SID7499</strain>
    </source>
</reference>
<evidence type="ECO:0000256" key="7">
    <source>
        <dbReference type="ARBA" id="ARBA00012102"/>
    </source>
</evidence>
<dbReference type="EMBL" id="JAAGMN010000944">
    <property type="protein sequence ID" value="NEE06529.1"/>
    <property type="molecule type" value="Genomic_DNA"/>
</dbReference>
<dbReference type="InterPro" id="IPR043129">
    <property type="entry name" value="ATPase_NBD"/>
</dbReference>
<dbReference type="SUPFAM" id="SSF53067">
    <property type="entry name" value="Actin-like ATPase domain"/>
    <property type="match status" value="1"/>
</dbReference>
<comment type="cofactor">
    <cofactor evidence="3">
        <name>NH4(+)</name>
        <dbReference type="ChEBI" id="CHEBI:28938"/>
    </cofactor>
</comment>
<evidence type="ECO:0000256" key="2">
    <source>
        <dbReference type="ARBA" id="ARBA00001958"/>
    </source>
</evidence>
<evidence type="ECO:0000256" key="10">
    <source>
        <dbReference type="ARBA" id="ARBA00022741"/>
    </source>
</evidence>
<accession>A0A6G3WLY4</accession>
<comment type="pathway">
    <text evidence="5">Cofactor biosynthesis; coenzyme A biosynthesis; CoA from (R)-pantothenate: step 1/5.</text>
</comment>
<dbReference type="GO" id="GO:0004594">
    <property type="term" value="F:pantothenate kinase activity"/>
    <property type="evidence" value="ECO:0007669"/>
    <property type="project" value="UniProtKB-EC"/>
</dbReference>
<evidence type="ECO:0000256" key="4">
    <source>
        <dbReference type="ARBA" id="ARBA00004496"/>
    </source>
</evidence>
<gene>
    <name evidence="17" type="ORF">G3M58_08750</name>
</gene>
<keyword evidence="14" id="KW-0173">Coenzyme A biosynthesis</keyword>
<comment type="catalytic activity">
    <reaction evidence="1">
        <text>(R)-pantothenate + ATP = (R)-4'-phosphopantothenate + ADP + H(+)</text>
        <dbReference type="Rhea" id="RHEA:16373"/>
        <dbReference type="ChEBI" id="CHEBI:10986"/>
        <dbReference type="ChEBI" id="CHEBI:15378"/>
        <dbReference type="ChEBI" id="CHEBI:29032"/>
        <dbReference type="ChEBI" id="CHEBI:30616"/>
        <dbReference type="ChEBI" id="CHEBI:456216"/>
        <dbReference type="EC" id="2.7.1.33"/>
    </reaction>
</comment>
<keyword evidence="11 17" id="KW-0418">Kinase</keyword>
<keyword evidence="9 17" id="KW-0808">Transferase</keyword>
<evidence type="ECO:0000313" key="17">
    <source>
        <dbReference type="EMBL" id="NEE06529.1"/>
    </source>
</evidence>
<dbReference type="AlphaFoldDB" id="A0A6G3WLY4"/>
<keyword evidence="12" id="KW-0067">ATP-binding</keyword>
<sequence length="78" mass="8288">NTVEAMQSGIVYGFAGQVDGVVARMKKELAADPDDVTVIATGGLAPMVLGESSAIDEHEPWLTLIGLRLVYERNASRS</sequence>
<evidence type="ECO:0000256" key="16">
    <source>
        <dbReference type="ARBA" id="ARBA00040883"/>
    </source>
</evidence>
<name>A0A6G3WLY4_9ACTN</name>
<evidence type="ECO:0000256" key="1">
    <source>
        <dbReference type="ARBA" id="ARBA00001206"/>
    </source>
</evidence>
<dbReference type="Gene3D" id="3.30.420.40">
    <property type="match status" value="1"/>
</dbReference>
<evidence type="ECO:0000256" key="13">
    <source>
        <dbReference type="ARBA" id="ARBA00022958"/>
    </source>
</evidence>
<comment type="similarity">
    <text evidence="15">Belongs to the type III pantothenate kinase family.</text>
</comment>
<keyword evidence="10" id="KW-0547">Nucleotide-binding</keyword>
<dbReference type="EC" id="2.7.1.33" evidence="7"/>
<comment type="cofactor">
    <cofactor evidence="2">
        <name>K(+)</name>
        <dbReference type="ChEBI" id="CHEBI:29103"/>
    </cofactor>
</comment>
<dbReference type="GO" id="GO:0015937">
    <property type="term" value="P:coenzyme A biosynthetic process"/>
    <property type="evidence" value="ECO:0007669"/>
    <property type="project" value="UniProtKB-UniPathway"/>
</dbReference>
<evidence type="ECO:0000256" key="15">
    <source>
        <dbReference type="ARBA" id="ARBA00038036"/>
    </source>
</evidence>
<evidence type="ECO:0000256" key="6">
    <source>
        <dbReference type="ARBA" id="ARBA00011738"/>
    </source>
</evidence>
<evidence type="ECO:0000256" key="14">
    <source>
        <dbReference type="ARBA" id="ARBA00022993"/>
    </source>
</evidence>
<evidence type="ECO:0000256" key="5">
    <source>
        <dbReference type="ARBA" id="ARBA00005225"/>
    </source>
</evidence>
<keyword evidence="8" id="KW-0963">Cytoplasm</keyword>
<evidence type="ECO:0000256" key="11">
    <source>
        <dbReference type="ARBA" id="ARBA00022777"/>
    </source>
</evidence>
<dbReference type="InterPro" id="IPR004619">
    <property type="entry name" value="Type_III_PanK"/>
</dbReference>
<dbReference type="PANTHER" id="PTHR34265">
    <property type="entry name" value="TYPE III PANTOTHENATE KINASE"/>
    <property type="match status" value="1"/>
</dbReference>
<dbReference type="GO" id="GO:0005524">
    <property type="term" value="F:ATP binding"/>
    <property type="evidence" value="ECO:0007669"/>
    <property type="project" value="UniProtKB-KW"/>
</dbReference>
<proteinExistence type="inferred from homology"/>
<dbReference type="GO" id="GO:0005737">
    <property type="term" value="C:cytoplasm"/>
    <property type="evidence" value="ECO:0007669"/>
    <property type="project" value="UniProtKB-SubCell"/>
</dbReference>
<dbReference type="UniPathway" id="UPA00241">
    <property type="reaction ID" value="UER00352"/>
</dbReference>
<evidence type="ECO:0000256" key="3">
    <source>
        <dbReference type="ARBA" id="ARBA00001972"/>
    </source>
</evidence>
<evidence type="ECO:0000256" key="12">
    <source>
        <dbReference type="ARBA" id="ARBA00022840"/>
    </source>
</evidence>
<protein>
    <recommendedName>
        <fullName evidence="16">Type III pantothenate kinase</fullName>
        <ecNumber evidence="7">2.7.1.33</ecNumber>
    </recommendedName>
</protein>
<dbReference type="PANTHER" id="PTHR34265:SF1">
    <property type="entry name" value="TYPE III PANTOTHENATE KINASE"/>
    <property type="match status" value="1"/>
</dbReference>
<evidence type="ECO:0000256" key="9">
    <source>
        <dbReference type="ARBA" id="ARBA00022679"/>
    </source>
</evidence>
<comment type="subcellular location">
    <subcellularLocation>
        <location evidence="4">Cytoplasm</location>
    </subcellularLocation>
</comment>